<protein>
    <recommendedName>
        <fullName evidence="5">Glutaredoxin domain-containing protein</fullName>
    </recommendedName>
</protein>
<feature type="domain" description="Glutaredoxin" evidence="5">
    <location>
        <begin position="14"/>
        <end position="73"/>
    </location>
</feature>
<keyword evidence="3" id="KW-0963">Cytoplasm</keyword>
<keyword evidence="4" id="KW-0676">Redox-active center</keyword>
<dbReference type="InterPro" id="IPR002109">
    <property type="entry name" value="Glutaredoxin"/>
</dbReference>
<dbReference type="SUPFAM" id="SSF52833">
    <property type="entry name" value="Thioredoxin-like"/>
    <property type="match status" value="1"/>
</dbReference>
<dbReference type="Gene3D" id="3.40.30.10">
    <property type="entry name" value="Glutaredoxin"/>
    <property type="match status" value="1"/>
</dbReference>
<evidence type="ECO:0000313" key="6">
    <source>
        <dbReference type="EMBL" id="CAI9293015.1"/>
    </source>
</evidence>
<dbReference type="PANTHER" id="PTHR10168">
    <property type="entry name" value="GLUTAREDOXIN"/>
    <property type="match status" value="1"/>
</dbReference>
<reference evidence="6" key="1">
    <citation type="submission" date="2023-04" db="EMBL/GenBank/DDBJ databases">
        <authorList>
            <person name="Vijverberg K."/>
            <person name="Xiong W."/>
            <person name="Schranz E."/>
        </authorList>
    </citation>
    <scope>NUCLEOTIDE SEQUENCE</scope>
</reference>
<evidence type="ECO:0000256" key="4">
    <source>
        <dbReference type="ARBA" id="ARBA00023284"/>
    </source>
</evidence>
<proteinExistence type="inferred from homology"/>
<evidence type="ECO:0000256" key="3">
    <source>
        <dbReference type="ARBA" id="ARBA00022490"/>
    </source>
</evidence>
<dbReference type="CDD" id="cd03419">
    <property type="entry name" value="GRX_GRXh_1_2_like"/>
    <property type="match status" value="1"/>
</dbReference>
<comment type="subcellular location">
    <subcellularLocation>
        <location evidence="1">Cytoplasm</location>
    </subcellularLocation>
</comment>
<dbReference type="PROSITE" id="PS51354">
    <property type="entry name" value="GLUTAREDOXIN_2"/>
    <property type="match status" value="1"/>
</dbReference>
<evidence type="ECO:0000259" key="5">
    <source>
        <dbReference type="Pfam" id="PF00462"/>
    </source>
</evidence>
<organism evidence="6 7">
    <name type="scientific">Lactuca saligna</name>
    <name type="common">Willowleaf lettuce</name>
    <dbReference type="NCBI Taxonomy" id="75948"/>
    <lineage>
        <taxon>Eukaryota</taxon>
        <taxon>Viridiplantae</taxon>
        <taxon>Streptophyta</taxon>
        <taxon>Embryophyta</taxon>
        <taxon>Tracheophyta</taxon>
        <taxon>Spermatophyta</taxon>
        <taxon>Magnoliopsida</taxon>
        <taxon>eudicotyledons</taxon>
        <taxon>Gunneridae</taxon>
        <taxon>Pentapetalae</taxon>
        <taxon>asterids</taxon>
        <taxon>campanulids</taxon>
        <taxon>Asterales</taxon>
        <taxon>Asteraceae</taxon>
        <taxon>Cichorioideae</taxon>
        <taxon>Cichorieae</taxon>
        <taxon>Lactucinae</taxon>
        <taxon>Lactuca</taxon>
    </lineage>
</organism>
<sequence>MGKVKRLVADNPLVIFSKKDCYVCDYIKFVLRNFGANPTIYELDEIENGQQVEEELLRLGPSVPVVFIGKKLIGGSNEVLSLGIKGELKPLLIEAKAIWI</sequence>
<evidence type="ECO:0000313" key="7">
    <source>
        <dbReference type="Proteomes" id="UP001177003"/>
    </source>
</evidence>
<dbReference type="InterPro" id="IPR036249">
    <property type="entry name" value="Thioredoxin-like_sf"/>
</dbReference>
<keyword evidence="7" id="KW-1185">Reference proteome</keyword>
<dbReference type="AlphaFoldDB" id="A0AA35ZI17"/>
<dbReference type="Pfam" id="PF00462">
    <property type="entry name" value="Glutaredoxin"/>
    <property type="match status" value="1"/>
</dbReference>
<evidence type="ECO:0000256" key="2">
    <source>
        <dbReference type="ARBA" id="ARBA00007568"/>
    </source>
</evidence>
<comment type="similarity">
    <text evidence="2">Belongs to the glutaredoxin family. CC-type subfamily.</text>
</comment>
<dbReference type="EMBL" id="OX465083">
    <property type="protein sequence ID" value="CAI9293015.1"/>
    <property type="molecule type" value="Genomic_DNA"/>
</dbReference>
<evidence type="ECO:0000256" key="1">
    <source>
        <dbReference type="ARBA" id="ARBA00004496"/>
    </source>
</evidence>
<dbReference type="GO" id="GO:0005737">
    <property type="term" value="C:cytoplasm"/>
    <property type="evidence" value="ECO:0007669"/>
    <property type="project" value="UniProtKB-SubCell"/>
</dbReference>
<dbReference type="Proteomes" id="UP001177003">
    <property type="component" value="Chromosome 7"/>
</dbReference>
<dbReference type="InterPro" id="IPR011905">
    <property type="entry name" value="GlrX-like_pln_2"/>
</dbReference>
<name>A0AA35ZI17_LACSI</name>
<gene>
    <name evidence="6" type="ORF">LSALG_LOCUS32049</name>
</gene>
<accession>A0AA35ZI17</accession>